<comment type="caution">
    <text evidence="1">The sequence shown here is derived from an EMBL/GenBank/DDBJ whole genome shotgun (WGS) entry which is preliminary data.</text>
</comment>
<reference evidence="1" key="1">
    <citation type="submission" date="2023-06" db="EMBL/GenBank/DDBJ databases">
        <title>Genome-scale phylogeny and comparative genomics of the fungal order Sordariales.</title>
        <authorList>
            <consortium name="Lawrence Berkeley National Laboratory"/>
            <person name="Hensen N."/>
            <person name="Bonometti L."/>
            <person name="Westerberg I."/>
            <person name="Brannstrom I.O."/>
            <person name="Guillou S."/>
            <person name="Cros-Aarteil S."/>
            <person name="Calhoun S."/>
            <person name="Haridas S."/>
            <person name="Kuo A."/>
            <person name="Mondo S."/>
            <person name="Pangilinan J."/>
            <person name="Riley R."/>
            <person name="Labutti K."/>
            <person name="Andreopoulos B."/>
            <person name="Lipzen A."/>
            <person name="Chen C."/>
            <person name="Yanf M."/>
            <person name="Daum C."/>
            <person name="Ng V."/>
            <person name="Clum A."/>
            <person name="Steindorff A."/>
            <person name="Ohm R."/>
            <person name="Martin F."/>
            <person name="Silar P."/>
            <person name="Natvig D."/>
            <person name="Lalanne C."/>
            <person name="Gautier V."/>
            <person name="Ament-Velasquez S.L."/>
            <person name="Kruys A."/>
            <person name="Hutchinson M.I."/>
            <person name="Powell A.J."/>
            <person name="Barry K."/>
            <person name="Miller A.N."/>
            <person name="Grigoriev I.V."/>
            <person name="Debuchy R."/>
            <person name="Gladieux P."/>
            <person name="Thoren M.H."/>
            <person name="Johannesson H."/>
        </authorList>
    </citation>
    <scope>NUCLEOTIDE SEQUENCE</scope>
    <source>
        <strain evidence="1">CBS 540.89</strain>
    </source>
</reference>
<dbReference type="EMBL" id="JAUKTV010000003">
    <property type="protein sequence ID" value="KAK0742387.1"/>
    <property type="molecule type" value="Genomic_DNA"/>
</dbReference>
<gene>
    <name evidence="1" type="ORF">B0T21DRAFT_129560</name>
</gene>
<sequence>MGIFTILFSSLPRCLSDSEDQWISLTLTLLPTDQITELPQHSTHPRISGAMSPLISVAPHSKPEQFLHFGRRLAITMLEHG</sequence>
<dbReference type="AlphaFoldDB" id="A0AA40EN51"/>
<accession>A0AA40EN51</accession>
<name>A0AA40EN51_9PEZI</name>
<protein>
    <submittedName>
        <fullName evidence="1">Uncharacterized protein</fullName>
    </submittedName>
</protein>
<organism evidence="1 2">
    <name type="scientific">Apiosordaria backusii</name>
    <dbReference type="NCBI Taxonomy" id="314023"/>
    <lineage>
        <taxon>Eukaryota</taxon>
        <taxon>Fungi</taxon>
        <taxon>Dikarya</taxon>
        <taxon>Ascomycota</taxon>
        <taxon>Pezizomycotina</taxon>
        <taxon>Sordariomycetes</taxon>
        <taxon>Sordariomycetidae</taxon>
        <taxon>Sordariales</taxon>
        <taxon>Lasiosphaeriaceae</taxon>
        <taxon>Apiosordaria</taxon>
    </lineage>
</organism>
<evidence type="ECO:0000313" key="1">
    <source>
        <dbReference type="EMBL" id="KAK0742387.1"/>
    </source>
</evidence>
<dbReference type="Proteomes" id="UP001172159">
    <property type="component" value="Unassembled WGS sequence"/>
</dbReference>
<evidence type="ECO:0000313" key="2">
    <source>
        <dbReference type="Proteomes" id="UP001172159"/>
    </source>
</evidence>
<proteinExistence type="predicted"/>
<keyword evidence="2" id="KW-1185">Reference proteome</keyword>